<evidence type="ECO:0000313" key="2">
    <source>
        <dbReference type="EMBL" id="ARF75160.1"/>
    </source>
</evidence>
<evidence type="ECO:0000259" key="1">
    <source>
        <dbReference type="PROSITE" id="PS50043"/>
    </source>
</evidence>
<name>A0ABC8BY61_9ACTN</name>
<dbReference type="KEGG" id="kab:B7C62_25140"/>
<evidence type="ECO:0000313" key="3">
    <source>
        <dbReference type="Proteomes" id="UP000192251"/>
    </source>
</evidence>
<dbReference type="PANTHER" id="PTHR34293:SF1">
    <property type="entry name" value="HTH-TYPE TRANSCRIPTIONAL REGULATOR TRMBL2"/>
    <property type="match status" value="1"/>
</dbReference>
<organism evidence="2 3">
    <name type="scientific">Kitasatospora albolonga</name>
    <dbReference type="NCBI Taxonomy" id="68173"/>
    <lineage>
        <taxon>Bacteria</taxon>
        <taxon>Bacillati</taxon>
        <taxon>Actinomycetota</taxon>
        <taxon>Actinomycetes</taxon>
        <taxon>Kitasatosporales</taxon>
        <taxon>Streptomycetaceae</taxon>
        <taxon>Kitasatospora</taxon>
    </lineage>
</organism>
<dbReference type="PROSITE" id="PS50043">
    <property type="entry name" value="HTH_LUXR_2"/>
    <property type="match status" value="1"/>
</dbReference>
<dbReference type="AlphaFoldDB" id="A0ABC8BY61"/>
<dbReference type="SUPFAM" id="SSF46894">
    <property type="entry name" value="C-terminal effector domain of the bipartite response regulators"/>
    <property type="match status" value="1"/>
</dbReference>
<dbReference type="InterPro" id="IPR036388">
    <property type="entry name" value="WH-like_DNA-bd_sf"/>
</dbReference>
<sequence length="331" mass="36458">MFQVLGLDARTELVYRLVLEEPELRLDQIVARLGRSEQDVRDALDRLAELCLLDNRDDRSTDGDPPVFRALDPAASLPFLLSRREAELARQQRGLEVARDAVSALTAHRGRGERRGFDVIKRLEGLDAVRERLTELAELARTECLSLLPGGAQAPDTLAASKPLDQQALERGVRIRSIYQDSFRNDPDTLRYVNWIGGLGAESRTLPTLPLIMVVVDSEVALVPLDPENGRAGALELRSKGAVLVARLLFERLWAAATPLGARPPVDSDGLTPQEGELLSLLAQGHTDATAARRLGVSLRTVRRMNAELTARMDARSRFQAGAEAARRGWI</sequence>
<feature type="domain" description="HTH luxR-type" evidence="1">
    <location>
        <begin position="264"/>
        <end position="329"/>
    </location>
</feature>
<dbReference type="RefSeq" id="WP_084749204.1">
    <property type="nucleotide sequence ID" value="NZ_CP020563.1"/>
</dbReference>
<dbReference type="InterPro" id="IPR000792">
    <property type="entry name" value="Tscrpt_reg_LuxR_C"/>
</dbReference>
<dbReference type="InterPro" id="IPR051797">
    <property type="entry name" value="TrmB-like"/>
</dbReference>
<dbReference type="EMBL" id="CP020563">
    <property type="protein sequence ID" value="ARF75160.1"/>
    <property type="molecule type" value="Genomic_DNA"/>
</dbReference>
<dbReference type="InterPro" id="IPR016032">
    <property type="entry name" value="Sig_transdc_resp-reg_C-effctor"/>
</dbReference>
<dbReference type="SMART" id="SM00421">
    <property type="entry name" value="HTH_LUXR"/>
    <property type="match status" value="1"/>
</dbReference>
<keyword evidence="3" id="KW-1185">Reference proteome</keyword>
<accession>A0ABC8BY61</accession>
<proteinExistence type="predicted"/>
<reference evidence="2 3" key="1">
    <citation type="submission" date="2017-04" db="EMBL/GenBank/DDBJ databases">
        <title>The complete genome sequence of Streptomyces albolongus YIM 101047, the producer of novel bafilomycins and novel odoriferous sesquiterpenoids.</title>
        <authorList>
            <person name="Yin M."/>
            <person name="Jiang Y."/>
        </authorList>
    </citation>
    <scope>NUCLEOTIDE SEQUENCE [LARGE SCALE GENOMIC DNA]</scope>
    <source>
        <strain evidence="2 3">YIM 101047</strain>
    </source>
</reference>
<dbReference type="Proteomes" id="UP000192251">
    <property type="component" value="Chromosome"/>
</dbReference>
<protein>
    <submittedName>
        <fullName evidence="2">Helix-turn-helix transcriptional regulator</fullName>
    </submittedName>
</protein>
<gene>
    <name evidence="2" type="ORF">B7C62_25140</name>
</gene>
<dbReference type="PANTHER" id="PTHR34293">
    <property type="entry name" value="HTH-TYPE TRANSCRIPTIONAL REGULATOR TRMBL2"/>
    <property type="match status" value="1"/>
</dbReference>
<dbReference type="Pfam" id="PF00196">
    <property type="entry name" value="GerE"/>
    <property type="match status" value="1"/>
</dbReference>
<dbReference type="Gene3D" id="1.10.10.10">
    <property type="entry name" value="Winged helix-like DNA-binding domain superfamily/Winged helix DNA-binding domain"/>
    <property type="match status" value="2"/>
</dbReference>